<name>A0AAX1ZXE3_9BACL</name>
<proteinExistence type="predicted"/>
<dbReference type="InterPro" id="IPR014818">
    <property type="entry name" value="Phage/plasmid_primase_P4_C"/>
</dbReference>
<evidence type="ECO:0000313" key="2">
    <source>
        <dbReference type="EMBL" id="RWU04245.1"/>
    </source>
</evidence>
<evidence type="ECO:0000259" key="1">
    <source>
        <dbReference type="Pfam" id="PF08706"/>
    </source>
</evidence>
<comment type="caution">
    <text evidence="2">The sequence shown here is derived from an EMBL/GenBank/DDBJ whole genome shotgun (WGS) entry which is preliminary data.</text>
</comment>
<feature type="non-terminal residue" evidence="2">
    <location>
        <position position="1"/>
    </location>
</feature>
<reference evidence="2 3" key="1">
    <citation type="submission" date="2019-01" db="EMBL/GenBank/DDBJ databases">
        <title>Anoxybacillus flavithermus in powdered infant formula.</title>
        <authorList>
            <person name="Rhee M.S."/>
            <person name="Choi I.-G."/>
            <person name="Cho T.J."/>
            <person name="Park B."/>
        </authorList>
    </citation>
    <scope>NUCLEOTIDE SEQUENCE [LARGE SCALE GENOMIC DNA]</scope>
    <source>
        <strain evidence="2 3">FHS-PPAM212</strain>
    </source>
</reference>
<dbReference type="Pfam" id="PF08706">
    <property type="entry name" value="D5_N"/>
    <property type="match status" value="1"/>
</dbReference>
<accession>A0AAX1ZXE3</accession>
<dbReference type="EMBL" id="SBBW01000186">
    <property type="protein sequence ID" value="RWU04245.1"/>
    <property type="molecule type" value="Genomic_DNA"/>
</dbReference>
<gene>
    <name evidence="2" type="ORF">EA138_14395</name>
</gene>
<organism evidence="2 3">
    <name type="scientific">Anoxybacillus flavithermus</name>
    <dbReference type="NCBI Taxonomy" id="33934"/>
    <lineage>
        <taxon>Bacteria</taxon>
        <taxon>Bacillati</taxon>
        <taxon>Bacillota</taxon>
        <taxon>Bacilli</taxon>
        <taxon>Bacillales</taxon>
        <taxon>Anoxybacillaceae</taxon>
        <taxon>Anoxybacillus</taxon>
    </lineage>
</organism>
<sequence length="44" mass="5123">VPIVPEQFDQDKMLFNCKNGIIYLKTGQLLPHDRSKQTPHVNQM</sequence>
<dbReference type="AlphaFoldDB" id="A0AAX1ZXE3"/>
<protein>
    <recommendedName>
        <fullName evidence="1">Bacteriophage/plasmid primase P4 C-terminal domain-containing protein</fullName>
    </recommendedName>
</protein>
<dbReference type="Proteomes" id="UP000286434">
    <property type="component" value="Unassembled WGS sequence"/>
</dbReference>
<evidence type="ECO:0000313" key="3">
    <source>
        <dbReference type="Proteomes" id="UP000286434"/>
    </source>
</evidence>
<feature type="domain" description="Bacteriophage/plasmid primase P4 C-terminal" evidence="1">
    <location>
        <begin position="5"/>
        <end position="39"/>
    </location>
</feature>